<gene>
    <name evidence="1" type="ORF">UU56_C0030G0005</name>
</gene>
<evidence type="ECO:0000313" key="2">
    <source>
        <dbReference type="Proteomes" id="UP000034493"/>
    </source>
</evidence>
<accession>A0A0G0VSN0</accession>
<reference evidence="1 2" key="1">
    <citation type="journal article" date="2015" name="Nature">
        <title>rRNA introns, odd ribosomes, and small enigmatic genomes across a large radiation of phyla.</title>
        <authorList>
            <person name="Brown C.T."/>
            <person name="Hug L.A."/>
            <person name="Thomas B.C."/>
            <person name="Sharon I."/>
            <person name="Castelle C.J."/>
            <person name="Singh A."/>
            <person name="Wilkins M.J."/>
            <person name="Williams K.H."/>
            <person name="Banfield J.F."/>
        </authorList>
    </citation>
    <scope>NUCLEOTIDE SEQUENCE [LARGE SCALE GENOMIC DNA]</scope>
</reference>
<proteinExistence type="predicted"/>
<evidence type="ECO:0000313" key="1">
    <source>
        <dbReference type="EMBL" id="KKS02667.1"/>
    </source>
</evidence>
<name>A0A0G0VSN0_9BACT</name>
<organism evidence="1 2">
    <name type="scientific">Candidatus Curtissbacteria bacterium GW2011_GWA2_41_24</name>
    <dbReference type="NCBI Taxonomy" id="1618411"/>
    <lineage>
        <taxon>Bacteria</taxon>
        <taxon>Candidatus Curtissiibacteriota</taxon>
    </lineage>
</organism>
<dbReference type="Proteomes" id="UP000034493">
    <property type="component" value="Unassembled WGS sequence"/>
</dbReference>
<protein>
    <submittedName>
        <fullName evidence="1">Uncharacterized protein</fullName>
    </submittedName>
</protein>
<comment type="caution">
    <text evidence="1">The sequence shown here is derived from an EMBL/GenBank/DDBJ whole genome shotgun (WGS) entry which is preliminary data.</text>
</comment>
<dbReference type="AlphaFoldDB" id="A0A0G0VSN0"/>
<sequence>MGIESGPSGYVDRPRTAEARIEGELESSFTEIDMDQAAHVPLRDITWPAASLTVRQVGTYNMPERFGLSSNVQLYTAELEYKGKNGRKRKSNLSLTTSKAKPVFFTGTTNGFYAHDPLMGGKENPFYVVGLQVDELAENMSRMSATWHELGHVALFHTDADIQLLRAAISLQGKDLPSVALANAYGNELAHALPYGLREQKTPLVMNRHTLFQLRGRSHHTERATSLFHERNAWAVGMHLVRTNEYPTGFQKPESYFDYARLCLATYERYYNEGKFVRGWR</sequence>
<dbReference type="EMBL" id="LCBC01000030">
    <property type="protein sequence ID" value="KKS02667.1"/>
    <property type="molecule type" value="Genomic_DNA"/>
</dbReference>